<protein>
    <submittedName>
        <fullName evidence="2">Amidohydrolase family protein</fullName>
    </submittedName>
</protein>
<evidence type="ECO:0000313" key="2">
    <source>
        <dbReference type="EMBL" id="MYD89116.1"/>
    </source>
</evidence>
<dbReference type="PANTHER" id="PTHR22642:SF2">
    <property type="entry name" value="PROTEIN LONG AFTER FAR-RED 3"/>
    <property type="match status" value="1"/>
</dbReference>
<organism evidence="2">
    <name type="scientific">Caldilineaceae bacterium SB0662_bin_9</name>
    <dbReference type="NCBI Taxonomy" id="2605258"/>
    <lineage>
        <taxon>Bacteria</taxon>
        <taxon>Bacillati</taxon>
        <taxon>Chloroflexota</taxon>
        <taxon>Caldilineae</taxon>
        <taxon>Caldilineales</taxon>
        <taxon>Caldilineaceae</taxon>
    </lineage>
</organism>
<comment type="caution">
    <text evidence="2">The sequence shown here is derived from an EMBL/GenBank/DDBJ whole genome shotgun (WGS) entry which is preliminary data.</text>
</comment>
<dbReference type="PANTHER" id="PTHR22642">
    <property type="entry name" value="IMIDAZOLONEPROPIONASE"/>
    <property type="match status" value="1"/>
</dbReference>
<dbReference type="Gene3D" id="3.10.310.70">
    <property type="match status" value="1"/>
</dbReference>
<feature type="domain" description="Amidohydrolase 3" evidence="1">
    <location>
        <begin position="55"/>
        <end position="537"/>
    </location>
</feature>
<sequence>MEQAVFADGILTNARILTNWPAMPWATELVWHGGRITHVGGPGSSNGAAGPGTLTVDLGGRLVLPGLCDSHMHFTNWSLSLQEADLFEVPSLAAMLGRLRSAAANLNEGSWLLGRGWNQAIWPEGRFPTRHDLDSACGHRPALLYAKSGHAAVASSSALSQAGLHAGAVAPAGGFVELDDDNEPTGLLLENPAIGLVEQVCPVPSASAMETACLQGQARLHAWGITSVHDFDGRQGFEAFQRLDRSGQLRLRAVNHVSQDQFPHALDFGLTGPMRGPWLTVGGLKLFADGALGPRTAAMAEPYAGEPDNYGMTVVDKEEMLELVALASNRGIASCVHAIGDRANRDVLDVFQEVRRQEREAGVTPDERRHRVEHAQILLEQDISRFAHLQINVAVQPIHATQDMAMVDQYWGERGKYAYAFKSLLSHGTRMAFGSDAPVETPNPWVGLHAAVTRRRADGTPGPDGWYPAQKVDRMTALRAYTVEAAFLEGLERTIGTLAPGMRADLTIPDRDILACPSDDLLDTQALLTVSGGEVVHRHTAA</sequence>
<name>A0A6B1DQL9_9CHLR</name>
<dbReference type="Pfam" id="PF07969">
    <property type="entry name" value="Amidohydro_3"/>
    <property type="match status" value="1"/>
</dbReference>
<dbReference type="InterPro" id="IPR011059">
    <property type="entry name" value="Metal-dep_hydrolase_composite"/>
</dbReference>
<dbReference type="Gene3D" id="2.30.40.10">
    <property type="entry name" value="Urease, subunit C, domain 1"/>
    <property type="match status" value="1"/>
</dbReference>
<dbReference type="InterPro" id="IPR033932">
    <property type="entry name" value="YtcJ-like"/>
</dbReference>
<dbReference type="InterPro" id="IPR032466">
    <property type="entry name" value="Metal_Hydrolase"/>
</dbReference>
<dbReference type="InterPro" id="IPR013108">
    <property type="entry name" value="Amidohydro_3"/>
</dbReference>
<gene>
    <name evidence="2" type="ORF">F4Y08_02085</name>
</gene>
<reference evidence="2" key="1">
    <citation type="submission" date="2019-09" db="EMBL/GenBank/DDBJ databases">
        <title>Characterisation of the sponge microbiome using genome-centric metagenomics.</title>
        <authorList>
            <person name="Engelberts J.P."/>
            <person name="Robbins S.J."/>
            <person name="De Goeij J.M."/>
            <person name="Aranda M."/>
            <person name="Bell S.C."/>
            <person name="Webster N.S."/>
        </authorList>
    </citation>
    <scope>NUCLEOTIDE SEQUENCE</scope>
    <source>
        <strain evidence="2">SB0662_bin_9</strain>
    </source>
</reference>
<accession>A0A6B1DQL9</accession>
<dbReference type="AlphaFoldDB" id="A0A6B1DQL9"/>
<dbReference type="SUPFAM" id="SSF51556">
    <property type="entry name" value="Metallo-dependent hydrolases"/>
    <property type="match status" value="1"/>
</dbReference>
<dbReference type="GO" id="GO:0016810">
    <property type="term" value="F:hydrolase activity, acting on carbon-nitrogen (but not peptide) bonds"/>
    <property type="evidence" value="ECO:0007669"/>
    <property type="project" value="InterPro"/>
</dbReference>
<evidence type="ECO:0000259" key="1">
    <source>
        <dbReference type="Pfam" id="PF07969"/>
    </source>
</evidence>
<proteinExistence type="predicted"/>
<dbReference type="EMBL" id="VXPY01000013">
    <property type="protein sequence ID" value="MYD89116.1"/>
    <property type="molecule type" value="Genomic_DNA"/>
</dbReference>
<dbReference type="Gene3D" id="3.20.20.140">
    <property type="entry name" value="Metal-dependent hydrolases"/>
    <property type="match status" value="1"/>
</dbReference>
<dbReference type="SUPFAM" id="SSF51338">
    <property type="entry name" value="Composite domain of metallo-dependent hydrolases"/>
    <property type="match status" value="1"/>
</dbReference>
<dbReference type="CDD" id="cd01300">
    <property type="entry name" value="YtcJ_like"/>
    <property type="match status" value="1"/>
</dbReference>
<keyword evidence="2" id="KW-0378">Hydrolase</keyword>